<comment type="caution">
    <text evidence="1">The sequence shown here is derived from an EMBL/GenBank/DDBJ whole genome shotgun (WGS) entry which is preliminary data.</text>
</comment>
<dbReference type="Proteomes" id="UP001066276">
    <property type="component" value="Chromosome 1_1"/>
</dbReference>
<gene>
    <name evidence="1" type="ORF">NDU88_004264</name>
</gene>
<keyword evidence="2" id="KW-1185">Reference proteome</keyword>
<protein>
    <submittedName>
        <fullName evidence="1">Uncharacterized protein</fullName>
    </submittedName>
</protein>
<proteinExistence type="predicted"/>
<reference evidence="1" key="1">
    <citation type="journal article" date="2022" name="bioRxiv">
        <title>Sequencing and chromosome-scale assembly of the giantPleurodeles waltlgenome.</title>
        <authorList>
            <person name="Brown T."/>
            <person name="Elewa A."/>
            <person name="Iarovenko S."/>
            <person name="Subramanian E."/>
            <person name="Araus A.J."/>
            <person name="Petzold A."/>
            <person name="Susuki M."/>
            <person name="Suzuki K.-i.T."/>
            <person name="Hayashi T."/>
            <person name="Toyoda A."/>
            <person name="Oliveira C."/>
            <person name="Osipova E."/>
            <person name="Leigh N.D."/>
            <person name="Simon A."/>
            <person name="Yun M.H."/>
        </authorList>
    </citation>
    <scope>NUCLEOTIDE SEQUENCE</scope>
    <source>
        <strain evidence="1">20211129_DDA</strain>
        <tissue evidence="1">Liver</tissue>
    </source>
</reference>
<dbReference type="AlphaFoldDB" id="A0AAV7WRD1"/>
<organism evidence="1 2">
    <name type="scientific">Pleurodeles waltl</name>
    <name type="common">Iberian ribbed newt</name>
    <dbReference type="NCBI Taxonomy" id="8319"/>
    <lineage>
        <taxon>Eukaryota</taxon>
        <taxon>Metazoa</taxon>
        <taxon>Chordata</taxon>
        <taxon>Craniata</taxon>
        <taxon>Vertebrata</taxon>
        <taxon>Euteleostomi</taxon>
        <taxon>Amphibia</taxon>
        <taxon>Batrachia</taxon>
        <taxon>Caudata</taxon>
        <taxon>Salamandroidea</taxon>
        <taxon>Salamandridae</taxon>
        <taxon>Pleurodelinae</taxon>
        <taxon>Pleurodeles</taxon>
    </lineage>
</organism>
<dbReference type="EMBL" id="JANPWB010000001">
    <property type="protein sequence ID" value="KAJ1216663.1"/>
    <property type="molecule type" value="Genomic_DNA"/>
</dbReference>
<accession>A0AAV7WRD1</accession>
<evidence type="ECO:0000313" key="1">
    <source>
        <dbReference type="EMBL" id="KAJ1216663.1"/>
    </source>
</evidence>
<evidence type="ECO:0000313" key="2">
    <source>
        <dbReference type="Proteomes" id="UP001066276"/>
    </source>
</evidence>
<name>A0AAV7WRD1_PLEWA</name>
<sequence length="111" mass="12057">MMGGKGLKAGYQLKLDKFTQPKEAAGALGTGERSMEMVTAMPGENTKSLKDIMTAIQGVRGTLEAKIKSVGIEVALMRADFHMLGARVKEVEEFLKEIKDISATLKEQLIT</sequence>